<reference evidence="3" key="2">
    <citation type="submission" date="2018-05" db="EMBL/GenBank/DDBJ databases">
        <title>OmerRS3 (Oryza meridionalis Reference Sequence Version 3).</title>
        <authorList>
            <person name="Zhang J."/>
            <person name="Kudrna D."/>
            <person name="Lee S."/>
            <person name="Talag J."/>
            <person name="Welchert J."/>
            <person name="Wing R.A."/>
        </authorList>
    </citation>
    <scope>NUCLEOTIDE SEQUENCE [LARGE SCALE GENOMIC DNA]</scope>
    <source>
        <strain evidence="3">cv. OR44</strain>
    </source>
</reference>
<feature type="compositionally biased region" description="Basic and acidic residues" evidence="1">
    <location>
        <begin position="16"/>
        <end position="27"/>
    </location>
</feature>
<evidence type="ECO:0000256" key="2">
    <source>
        <dbReference type="SAM" id="Phobius"/>
    </source>
</evidence>
<protein>
    <submittedName>
        <fullName evidence="3">Uncharacterized protein</fullName>
    </submittedName>
</protein>
<evidence type="ECO:0000313" key="3">
    <source>
        <dbReference type="EnsemblPlants" id="OMERI12G01390.1"/>
    </source>
</evidence>
<feature type="region of interest" description="Disordered" evidence="1">
    <location>
        <begin position="56"/>
        <end position="93"/>
    </location>
</feature>
<feature type="compositionally biased region" description="Low complexity" evidence="1">
    <location>
        <begin position="75"/>
        <end position="92"/>
    </location>
</feature>
<dbReference type="HOGENOM" id="CLU_110453_0_0_1"/>
<keyword evidence="2" id="KW-1133">Transmembrane helix</keyword>
<name>A0A0E0F9F8_9ORYZ</name>
<accession>A0A0E0F9F8</accession>
<proteinExistence type="predicted"/>
<feature type="transmembrane region" description="Helical" evidence="2">
    <location>
        <begin position="148"/>
        <end position="166"/>
    </location>
</feature>
<feature type="region of interest" description="Disordered" evidence="1">
    <location>
        <begin position="1"/>
        <end position="27"/>
    </location>
</feature>
<keyword evidence="2" id="KW-0812">Transmembrane</keyword>
<dbReference type="EnsemblPlants" id="OMERI12G01390.1">
    <property type="protein sequence ID" value="OMERI12G01390.1"/>
    <property type="gene ID" value="OMERI12G01390"/>
</dbReference>
<keyword evidence="2" id="KW-0472">Membrane</keyword>
<evidence type="ECO:0000256" key="1">
    <source>
        <dbReference type="SAM" id="MobiDB-lite"/>
    </source>
</evidence>
<sequence>MRGAEEGRRRRPGMRRRLERERARRGRVESGLRRRACGWWRMTTVVEVGSGEAGRYGQRQTVDGRPQPELQTARPGGVSSAVASPAAEGSGSKSIPILASKSSALSHSGQKWLTLSQSEIQCRRKQWEQDILVSFSPASKTSRQTTQLSSFALLAQASCSSAMAVLDAGTTMNPLFLYAGTSLKLPFLYAIIVGCMVVAVVVAAAMAP</sequence>
<dbReference type="Gramene" id="OMERI12G01390.1">
    <property type="protein sequence ID" value="OMERI12G01390.1"/>
    <property type="gene ID" value="OMERI12G01390"/>
</dbReference>
<dbReference type="Proteomes" id="UP000008021">
    <property type="component" value="Chromosome 12"/>
</dbReference>
<evidence type="ECO:0000313" key="4">
    <source>
        <dbReference type="Proteomes" id="UP000008021"/>
    </source>
</evidence>
<reference evidence="3" key="1">
    <citation type="submission" date="2015-04" db="UniProtKB">
        <authorList>
            <consortium name="EnsemblPlants"/>
        </authorList>
    </citation>
    <scope>IDENTIFICATION</scope>
</reference>
<keyword evidence="4" id="KW-1185">Reference proteome</keyword>
<feature type="transmembrane region" description="Helical" evidence="2">
    <location>
        <begin position="186"/>
        <end position="207"/>
    </location>
</feature>
<dbReference type="AlphaFoldDB" id="A0A0E0F9F8"/>
<organism evidence="3">
    <name type="scientific">Oryza meridionalis</name>
    <dbReference type="NCBI Taxonomy" id="40149"/>
    <lineage>
        <taxon>Eukaryota</taxon>
        <taxon>Viridiplantae</taxon>
        <taxon>Streptophyta</taxon>
        <taxon>Embryophyta</taxon>
        <taxon>Tracheophyta</taxon>
        <taxon>Spermatophyta</taxon>
        <taxon>Magnoliopsida</taxon>
        <taxon>Liliopsida</taxon>
        <taxon>Poales</taxon>
        <taxon>Poaceae</taxon>
        <taxon>BOP clade</taxon>
        <taxon>Oryzoideae</taxon>
        <taxon>Oryzeae</taxon>
        <taxon>Oryzinae</taxon>
        <taxon>Oryza</taxon>
    </lineage>
</organism>